<feature type="transmembrane region" description="Helical" evidence="9">
    <location>
        <begin position="34"/>
        <end position="61"/>
    </location>
</feature>
<evidence type="ECO:0000256" key="7">
    <source>
        <dbReference type="PROSITE-ProRule" id="PRU01161"/>
    </source>
</evidence>
<feature type="transmembrane region" description="Helical" evidence="9">
    <location>
        <begin position="147"/>
        <end position="165"/>
    </location>
</feature>
<dbReference type="InterPro" id="IPR002641">
    <property type="entry name" value="PNPLA_dom"/>
</dbReference>
<accession>A0A9W7EAM1</accession>
<dbReference type="InterPro" id="IPR016035">
    <property type="entry name" value="Acyl_Trfase/lysoPLipase"/>
</dbReference>
<dbReference type="AlphaFoldDB" id="A0A9W7EAM1"/>
<dbReference type="Pfam" id="PF01734">
    <property type="entry name" value="Patatin"/>
    <property type="match status" value="1"/>
</dbReference>
<keyword evidence="5 6" id="KW-0472">Membrane</keyword>
<dbReference type="PROSITE" id="PS51635">
    <property type="entry name" value="PNPLA"/>
    <property type="match status" value="1"/>
</dbReference>
<dbReference type="GO" id="GO:0004806">
    <property type="term" value="F:triacylglycerol lipase activity"/>
    <property type="evidence" value="ECO:0007669"/>
    <property type="project" value="TreeGrafter"/>
</dbReference>
<feature type="active site" description="Proton acceptor" evidence="7">
    <location>
        <position position="647"/>
    </location>
</feature>
<reference evidence="13" key="1">
    <citation type="journal article" date="2023" name="Commun. Biol.">
        <title>Genome analysis of Parmales, the sister group of diatoms, reveals the evolutionary specialization of diatoms from phago-mixotrophs to photoautotrophs.</title>
        <authorList>
            <person name="Ban H."/>
            <person name="Sato S."/>
            <person name="Yoshikawa S."/>
            <person name="Yamada K."/>
            <person name="Nakamura Y."/>
            <person name="Ichinomiya M."/>
            <person name="Sato N."/>
            <person name="Blanc-Mathieu R."/>
            <person name="Endo H."/>
            <person name="Kuwata A."/>
            <person name="Ogata H."/>
        </authorList>
    </citation>
    <scope>NUCLEOTIDE SEQUENCE [LARGE SCALE GENOMIC DNA]</scope>
    <source>
        <strain evidence="13">NIES 3700</strain>
    </source>
</reference>
<evidence type="ECO:0000313" key="12">
    <source>
        <dbReference type="EMBL" id="GMH69058.1"/>
    </source>
</evidence>
<dbReference type="GO" id="GO:0019433">
    <property type="term" value="P:triglyceride catabolic process"/>
    <property type="evidence" value="ECO:0007669"/>
    <property type="project" value="TreeGrafter"/>
</dbReference>
<feature type="transmembrane region" description="Helical" evidence="9">
    <location>
        <begin position="204"/>
        <end position="224"/>
    </location>
</feature>
<dbReference type="PANTHER" id="PTHR12406:SF7">
    <property type="entry name" value="PATATIN-LIKE PHOSPHOLIPASE DOMAIN-CONTAINING PROTEIN 4"/>
    <property type="match status" value="1"/>
</dbReference>
<dbReference type="InterPro" id="IPR033562">
    <property type="entry name" value="PLPL"/>
</dbReference>
<evidence type="ECO:0000256" key="6">
    <source>
        <dbReference type="PROSITE-ProRule" id="PRU00205"/>
    </source>
</evidence>
<organism evidence="12 13">
    <name type="scientific">Triparma laevis f. longispina</name>
    <dbReference type="NCBI Taxonomy" id="1714387"/>
    <lineage>
        <taxon>Eukaryota</taxon>
        <taxon>Sar</taxon>
        <taxon>Stramenopiles</taxon>
        <taxon>Ochrophyta</taxon>
        <taxon>Bolidophyceae</taxon>
        <taxon>Parmales</taxon>
        <taxon>Triparmaceae</taxon>
        <taxon>Triparma</taxon>
    </lineage>
</organism>
<keyword evidence="4 7" id="KW-0443">Lipid metabolism</keyword>
<feature type="transmembrane region" description="Helical" evidence="9">
    <location>
        <begin position="244"/>
        <end position="263"/>
    </location>
</feature>
<evidence type="ECO:0000256" key="2">
    <source>
        <dbReference type="ARBA" id="ARBA00022692"/>
    </source>
</evidence>
<evidence type="ECO:0000259" key="10">
    <source>
        <dbReference type="PROSITE" id="PS50922"/>
    </source>
</evidence>
<evidence type="ECO:0000256" key="9">
    <source>
        <dbReference type="SAM" id="Phobius"/>
    </source>
</evidence>
<feature type="domain" description="PNPLA" evidence="11">
    <location>
        <begin position="493"/>
        <end position="660"/>
    </location>
</feature>
<evidence type="ECO:0000259" key="11">
    <source>
        <dbReference type="PROSITE" id="PS51635"/>
    </source>
</evidence>
<dbReference type="GO" id="GO:0016020">
    <property type="term" value="C:membrane"/>
    <property type="evidence" value="ECO:0007669"/>
    <property type="project" value="UniProtKB-SubCell"/>
</dbReference>
<keyword evidence="3 9" id="KW-1133">Transmembrane helix</keyword>
<feature type="compositionally biased region" description="Basic and acidic residues" evidence="8">
    <location>
        <begin position="342"/>
        <end position="360"/>
    </location>
</feature>
<evidence type="ECO:0000256" key="5">
    <source>
        <dbReference type="ARBA" id="ARBA00023136"/>
    </source>
</evidence>
<feature type="region of interest" description="Disordered" evidence="8">
    <location>
        <begin position="342"/>
        <end position="361"/>
    </location>
</feature>
<name>A0A9W7EAM1_9STRA</name>
<comment type="subcellular location">
    <subcellularLocation>
        <location evidence="1">Membrane</location>
        <topology evidence="1">Multi-pass membrane protein</topology>
    </subcellularLocation>
</comment>
<dbReference type="SMART" id="SM00724">
    <property type="entry name" value="TLC"/>
    <property type="match status" value="1"/>
</dbReference>
<dbReference type="Pfam" id="PF03798">
    <property type="entry name" value="TRAM_LAG1_CLN8"/>
    <property type="match status" value="1"/>
</dbReference>
<evidence type="ECO:0008006" key="14">
    <source>
        <dbReference type="Google" id="ProtNLM"/>
    </source>
</evidence>
<feature type="domain" description="TLC" evidence="10">
    <location>
        <begin position="68"/>
        <end position="274"/>
    </location>
</feature>
<keyword evidence="2 6" id="KW-0812">Transmembrane</keyword>
<feature type="transmembrane region" description="Helical" evidence="9">
    <location>
        <begin position="115"/>
        <end position="135"/>
    </location>
</feature>
<dbReference type="SUPFAM" id="SSF52151">
    <property type="entry name" value="FabD/lysophospholipase-like"/>
    <property type="match status" value="1"/>
</dbReference>
<dbReference type="InterPro" id="IPR006634">
    <property type="entry name" value="TLC-dom"/>
</dbReference>
<keyword evidence="7" id="KW-0442">Lipid degradation</keyword>
<dbReference type="EMBL" id="BRXW01000601">
    <property type="protein sequence ID" value="GMH69058.1"/>
    <property type="molecule type" value="Genomic_DNA"/>
</dbReference>
<comment type="caution">
    <text evidence="12">The sequence shown here is derived from an EMBL/GenBank/DDBJ whole genome shotgun (WGS) entry which is preliminary data.</text>
</comment>
<feature type="short sequence motif" description="DGA/G" evidence="7">
    <location>
        <begin position="647"/>
        <end position="649"/>
    </location>
</feature>
<dbReference type="Gene3D" id="3.40.1090.10">
    <property type="entry name" value="Cytosolic phospholipase A2 catalytic domain"/>
    <property type="match status" value="1"/>
</dbReference>
<dbReference type="GO" id="GO:0005737">
    <property type="term" value="C:cytoplasm"/>
    <property type="evidence" value="ECO:0007669"/>
    <property type="project" value="TreeGrafter"/>
</dbReference>
<keyword evidence="7" id="KW-0378">Hydrolase</keyword>
<evidence type="ECO:0000256" key="1">
    <source>
        <dbReference type="ARBA" id="ARBA00004141"/>
    </source>
</evidence>
<keyword evidence="13" id="KW-1185">Reference proteome</keyword>
<feature type="transmembrane region" description="Helical" evidence="9">
    <location>
        <begin position="73"/>
        <end position="95"/>
    </location>
</feature>
<dbReference type="GO" id="GO:0055088">
    <property type="term" value="P:lipid homeostasis"/>
    <property type="evidence" value="ECO:0007669"/>
    <property type="project" value="TreeGrafter"/>
</dbReference>
<sequence>MSSMYSPLTPLFDNTQHFPWEVHLLTSKEGYENLIFTIVLIFLLHLFLSLIFFPVFLTICTNYRYSLSTLNKLSVKLISCLFDIVAVAGAVKELINPEDALFTDPIYGFSSHSQFHFSVASGYFFWASFTTLLFGSKSNPKHTVLPFLHHISCAFIFLFTLRPFLHHYGNVFLMFQGSTLVLDLHSVGRIIGAPSSGTNRTLRIIHPFVFFLVRICIGIPISFFFLGDMFRLVAVRGGHSYFEIAFMVFFNVLINVLNIYWFANNIIEGGEGSTRPEYATGSCSVSVKEKPVRSSVSVRNRVDEVWLKKLTVPLLKAEILKIDDEAEIKGLRKGDLQSLIRDLSEGGSGDKKDGEREPPETKLMAPVATNWFETQYVYKKSSSFSDLKNANKHSPRAAHIKSRTPASLKALRAFLLLAAMVSAFVITRHGNFIVAPSDVRNYSSVLNGDQGRETSAFAAKRAKSKVDDLLGEFRNLTKSIQNNLGTENNKFDVVISGGGFKGQYAGGVLGVFALLEKEGIIEIDRWAGASIGACTAASFATGVDFESFFRVPYAWQGVWTLREFWKGGPVVREMMRQTLPAEDAHVTLSGKLFVSVTTFDGLMPKNELISQFDSKDDLIDALVAGSSIPGFTGEPFLNKWKGKIAMDGGATLNTPIFEDRKNPQIVINLGYVPYATGFTFSPTDPNHEDLSFQGMDDAVGFLTGRGSSDAIHLINMGVEDEGGGGSGGEEGEGVLIAAKELLEDVAHFFYYDIMSWASFTGFGFELIIGFMTTGFFLHSLGVYDDIVY</sequence>
<dbReference type="PANTHER" id="PTHR12406">
    <property type="entry name" value="CALCIUM-INDEPENDENT PHOSPHOLIPASE A2 IPLA2 -RELATED"/>
    <property type="match status" value="1"/>
</dbReference>
<evidence type="ECO:0000256" key="8">
    <source>
        <dbReference type="SAM" id="MobiDB-lite"/>
    </source>
</evidence>
<evidence type="ECO:0000256" key="3">
    <source>
        <dbReference type="ARBA" id="ARBA00022989"/>
    </source>
</evidence>
<gene>
    <name evidence="12" type="ORF">TrLO_g10656</name>
</gene>
<protein>
    <recommendedName>
        <fullName evidence="14">PNPLA domain-containing protein</fullName>
    </recommendedName>
</protein>
<feature type="short sequence motif" description="GXSXG" evidence="7">
    <location>
        <begin position="528"/>
        <end position="532"/>
    </location>
</feature>
<dbReference type="OrthoDB" id="190120at2759"/>
<dbReference type="Proteomes" id="UP001165122">
    <property type="component" value="Unassembled WGS sequence"/>
</dbReference>
<proteinExistence type="predicted"/>
<feature type="short sequence motif" description="GXGXXG" evidence="7">
    <location>
        <begin position="497"/>
        <end position="502"/>
    </location>
</feature>
<dbReference type="GO" id="GO:0005811">
    <property type="term" value="C:lipid droplet"/>
    <property type="evidence" value="ECO:0007669"/>
    <property type="project" value="TreeGrafter"/>
</dbReference>
<feature type="active site" description="Nucleophile" evidence="7">
    <location>
        <position position="530"/>
    </location>
</feature>
<evidence type="ECO:0000256" key="4">
    <source>
        <dbReference type="ARBA" id="ARBA00023098"/>
    </source>
</evidence>
<evidence type="ECO:0000313" key="13">
    <source>
        <dbReference type="Proteomes" id="UP001165122"/>
    </source>
</evidence>
<dbReference type="PROSITE" id="PS50922">
    <property type="entry name" value="TLC"/>
    <property type="match status" value="1"/>
</dbReference>